<sequence length="183" mass="20671">MIKTAILLIALSLAAIMPGNAQDVTNTSYVSATGEKVLRVEFILPLSQTETWQYFSNDDKLKLWIAPVVHVDLRAGGTLVTNYDKGKSLTDKSAISSDIINYIDNELLTLKVNLNDNFTKKVQDEDQNLQEVIQLFPVDKTHTKIVSSMIGWGKGADWEKTYEFFVRGNIYTYEELTKLFKGK</sequence>
<proteinExistence type="predicted"/>
<keyword evidence="1" id="KW-0732">Signal</keyword>
<name>A0A9E8NH43_9BACT</name>
<dbReference type="KEGG" id="dpf:ON006_13080"/>
<keyword evidence="3" id="KW-1185">Reference proteome</keyword>
<feature type="chain" id="PRO_5038900578" description="SRPBCC domain-containing protein" evidence="1">
    <location>
        <begin position="22"/>
        <end position="183"/>
    </location>
</feature>
<dbReference type="InterPro" id="IPR023393">
    <property type="entry name" value="START-like_dom_sf"/>
</dbReference>
<evidence type="ECO:0000256" key="1">
    <source>
        <dbReference type="SAM" id="SignalP"/>
    </source>
</evidence>
<evidence type="ECO:0008006" key="4">
    <source>
        <dbReference type="Google" id="ProtNLM"/>
    </source>
</evidence>
<gene>
    <name evidence="2" type="ORF">ON006_13080</name>
</gene>
<dbReference type="Gene3D" id="3.30.530.20">
    <property type="match status" value="1"/>
</dbReference>
<dbReference type="EMBL" id="CP112998">
    <property type="protein sequence ID" value="WAC14871.1"/>
    <property type="molecule type" value="Genomic_DNA"/>
</dbReference>
<reference evidence="2" key="1">
    <citation type="submission" date="2022-11" db="EMBL/GenBank/DDBJ databases">
        <title>Dyadobacter pollutisoli sp. nov., isolated from plastic dumped soil.</title>
        <authorList>
            <person name="Kim J.M."/>
            <person name="Kim K.R."/>
            <person name="Lee J.K."/>
            <person name="Hao L."/>
            <person name="Jeon C.O."/>
        </authorList>
    </citation>
    <scope>NUCLEOTIDE SEQUENCE</scope>
    <source>
        <strain evidence="2">U1</strain>
    </source>
</reference>
<feature type="signal peptide" evidence="1">
    <location>
        <begin position="1"/>
        <end position="21"/>
    </location>
</feature>
<organism evidence="2 3">
    <name type="scientific">Dyadobacter pollutisoli</name>
    <dbReference type="NCBI Taxonomy" id="2910158"/>
    <lineage>
        <taxon>Bacteria</taxon>
        <taxon>Pseudomonadati</taxon>
        <taxon>Bacteroidota</taxon>
        <taxon>Cytophagia</taxon>
        <taxon>Cytophagales</taxon>
        <taxon>Spirosomataceae</taxon>
        <taxon>Dyadobacter</taxon>
    </lineage>
</organism>
<accession>A0A9E8NH43</accession>
<dbReference type="RefSeq" id="WP_244820238.1">
    <property type="nucleotide sequence ID" value="NZ_CP112998.1"/>
</dbReference>
<dbReference type="SUPFAM" id="SSF55961">
    <property type="entry name" value="Bet v1-like"/>
    <property type="match status" value="1"/>
</dbReference>
<protein>
    <recommendedName>
        <fullName evidence="4">SRPBCC domain-containing protein</fullName>
    </recommendedName>
</protein>
<dbReference type="Proteomes" id="UP001164653">
    <property type="component" value="Chromosome"/>
</dbReference>
<evidence type="ECO:0000313" key="2">
    <source>
        <dbReference type="EMBL" id="WAC14871.1"/>
    </source>
</evidence>
<dbReference type="AlphaFoldDB" id="A0A9E8NH43"/>
<evidence type="ECO:0000313" key="3">
    <source>
        <dbReference type="Proteomes" id="UP001164653"/>
    </source>
</evidence>